<evidence type="ECO:0000256" key="4">
    <source>
        <dbReference type="ARBA" id="ARBA00022692"/>
    </source>
</evidence>
<evidence type="ECO:0000259" key="12">
    <source>
        <dbReference type="PROSITE" id="PS50885"/>
    </source>
</evidence>
<sequence>MKFTFKSVKSRLIGMILIPVITILVLFGYYAHHIVYDLLGKKLTVTTTQAIGETEKYVDQFLLGTETQLLSVAKNKSIINFDEFSGNEVLKSLKESNGEVINVYYATQEGTLHVYPEVDLPEGFDPRERPWYKDGMQTQDTAAWTNPYKDAVSGKTLVSVVKAVIDESGKTVGVAGMDIDLSTISKGISKSKIGSTGYICMTDPSGIMLAHKVEEEMGKDSIISLPFWEESKSTKSGFSKYQYKGVDKFIIFVTNERTGWKIFGAMEEEELTNDANRVMKAVAFSVILGSIVAVILALYIARMISKPLAEGVGHLNAMSEGDFTGEVSKGLIGRKDEFGKFALALEKLEDNLRNMISDVRSSANEVDESSAMLASISGQSAQASAEVAKAIEEISQGAESQALDTQSGESKMNDMSGIIENLSEETDKMQYVSQNTIKLVENGFDIVQKLDEKSSETDKMANSVSNIFSEVVQSVGGISSILEVIMAISDQTNLLALNANIEAARAGEHGKGFAVVAEEVRKLAEESSKSADEIKGIINQVQEKTKTAFESMEKTADVVKEQSTAVGETKAVFKSIFESIEFLVENIGKVKTGSGETLKLKDDMGIIVQSIASAAEQSSASTEEVSAAVEEQLASMQELAQHAKNLEMLSGELYRSFEKFKI</sequence>
<keyword evidence="3" id="KW-0145">Chemotaxis</keyword>
<feature type="domain" description="Methyl-accepting transducer" evidence="11">
    <location>
        <begin position="376"/>
        <end position="633"/>
    </location>
</feature>
<evidence type="ECO:0000313" key="13">
    <source>
        <dbReference type="EMBL" id="KDR94993.1"/>
    </source>
</evidence>
<dbReference type="eggNOG" id="COG0840">
    <property type="taxonomic scope" value="Bacteria"/>
</dbReference>
<comment type="subcellular location">
    <subcellularLocation>
        <location evidence="1">Cell membrane</location>
        <topology evidence="1">Multi-pass membrane protein</topology>
    </subcellularLocation>
</comment>
<dbReference type="Pfam" id="PF02743">
    <property type="entry name" value="dCache_1"/>
    <property type="match status" value="1"/>
</dbReference>
<evidence type="ECO:0000259" key="11">
    <source>
        <dbReference type="PROSITE" id="PS50111"/>
    </source>
</evidence>
<keyword evidence="14" id="KW-1185">Reference proteome</keyword>
<dbReference type="InterPro" id="IPR029151">
    <property type="entry name" value="Sensor-like_sf"/>
</dbReference>
<dbReference type="InterPro" id="IPR003660">
    <property type="entry name" value="HAMP_dom"/>
</dbReference>
<dbReference type="PROSITE" id="PS50885">
    <property type="entry name" value="HAMP"/>
    <property type="match status" value="1"/>
</dbReference>
<evidence type="ECO:0000256" key="10">
    <source>
        <dbReference type="SAM" id="Phobius"/>
    </source>
</evidence>
<keyword evidence="7 9" id="KW-0807">Transducer</keyword>
<evidence type="ECO:0000256" key="5">
    <source>
        <dbReference type="ARBA" id="ARBA00022989"/>
    </source>
</evidence>
<dbReference type="Gene3D" id="1.10.8.500">
    <property type="entry name" value="HAMP domain in histidine kinase"/>
    <property type="match status" value="1"/>
</dbReference>
<dbReference type="STRING" id="1121324.CLIT_11c00200"/>
<keyword evidence="6 10" id="KW-0472">Membrane</keyword>
<dbReference type="SMART" id="SM00283">
    <property type="entry name" value="MA"/>
    <property type="match status" value="1"/>
</dbReference>
<keyword evidence="4 10" id="KW-0812">Transmembrane</keyword>
<dbReference type="CDD" id="cd18773">
    <property type="entry name" value="PDC1_HK_sensor"/>
    <property type="match status" value="1"/>
</dbReference>
<evidence type="ECO:0000256" key="2">
    <source>
        <dbReference type="ARBA" id="ARBA00022475"/>
    </source>
</evidence>
<dbReference type="Proteomes" id="UP000027946">
    <property type="component" value="Unassembled WGS sequence"/>
</dbReference>
<reference evidence="13 14" key="1">
    <citation type="submission" date="2014-03" db="EMBL/GenBank/DDBJ databases">
        <title>Genome sequence of Clostridium litorale W6, DSM 5388.</title>
        <authorList>
            <person name="Poehlein A."/>
            <person name="Jagirdar A."/>
            <person name="Khonsari B."/>
            <person name="Chibani C.M."/>
            <person name="Gutierrez Gutierrez D.A."/>
            <person name="Davydova E."/>
            <person name="Alghaithi H.S."/>
            <person name="Nair K.P."/>
            <person name="Dhamotharan K."/>
            <person name="Chandran L."/>
            <person name="G W."/>
            <person name="Daniel R."/>
        </authorList>
    </citation>
    <scope>NUCLEOTIDE SEQUENCE [LARGE SCALE GENOMIC DNA]</scope>
    <source>
        <strain evidence="13 14">W6</strain>
    </source>
</reference>
<gene>
    <name evidence="13" type="primary">mcpC</name>
    <name evidence="13" type="ORF">CLIT_11c00200</name>
</gene>
<dbReference type="AlphaFoldDB" id="A0A069RE22"/>
<evidence type="ECO:0000256" key="3">
    <source>
        <dbReference type="ARBA" id="ARBA00022500"/>
    </source>
</evidence>
<evidence type="ECO:0000256" key="9">
    <source>
        <dbReference type="PROSITE-ProRule" id="PRU00284"/>
    </source>
</evidence>
<evidence type="ECO:0000313" key="14">
    <source>
        <dbReference type="Proteomes" id="UP000027946"/>
    </source>
</evidence>
<feature type="transmembrane region" description="Helical" evidence="10">
    <location>
        <begin position="281"/>
        <end position="301"/>
    </location>
</feature>
<dbReference type="CDD" id="cd11386">
    <property type="entry name" value="MCP_signal"/>
    <property type="match status" value="1"/>
</dbReference>
<dbReference type="GO" id="GO:0006935">
    <property type="term" value="P:chemotaxis"/>
    <property type="evidence" value="ECO:0007669"/>
    <property type="project" value="UniProtKB-KW"/>
</dbReference>
<protein>
    <submittedName>
        <fullName evidence="13">Methyl-accepting chemotaxis protein McpC</fullName>
    </submittedName>
</protein>
<dbReference type="CDD" id="cd12912">
    <property type="entry name" value="PDC2_MCP_like"/>
    <property type="match status" value="1"/>
</dbReference>
<organism evidence="13 14">
    <name type="scientific">Peptoclostridium litorale DSM 5388</name>
    <dbReference type="NCBI Taxonomy" id="1121324"/>
    <lineage>
        <taxon>Bacteria</taxon>
        <taxon>Bacillati</taxon>
        <taxon>Bacillota</taxon>
        <taxon>Clostridia</taxon>
        <taxon>Peptostreptococcales</taxon>
        <taxon>Peptoclostridiaceae</taxon>
        <taxon>Peptoclostridium</taxon>
    </lineage>
</organism>
<evidence type="ECO:0000256" key="1">
    <source>
        <dbReference type="ARBA" id="ARBA00004651"/>
    </source>
</evidence>
<dbReference type="SUPFAM" id="SSF103190">
    <property type="entry name" value="Sensory domain-like"/>
    <property type="match status" value="1"/>
</dbReference>
<evidence type="ECO:0000256" key="6">
    <source>
        <dbReference type="ARBA" id="ARBA00023136"/>
    </source>
</evidence>
<dbReference type="InterPro" id="IPR033479">
    <property type="entry name" value="dCache_1"/>
</dbReference>
<accession>A0A069RE22</accession>
<dbReference type="Gene3D" id="3.30.450.20">
    <property type="entry name" value="PAS domain"/>
    <property type="match status" value="2"/>
</dbReference>
<keyword evidence="5 10" id="KW-1133">Transmembrane helix</keyword>
<comment type="caution">
    <text evidence="13">The sequence shown here is derived from an EMBL/GenBank/DDBJ whole genome shotgun (WGS) entry which is preliminary data.</text>
</comment>
<dbReference type="PROSITE" id="PS50111">
    <property type="entry name" value="CHEMOTAXIS_TRANSDUC_2"/>
    <property type="match status" value="1"/>
</dbReference>
<keyword evidence="2" id="KW-1003">Cell membrane</keyword>
<feature type="transmembrane region" description="Helical" evidence="10">
    <location>
        <begin position="12"/>
        <end position="31"/>
    </location>
</feature>
<dbReference type="SUPFAM" id="SSF58104">
    <property type="entry name" value="Methyl-accepting chemotaxis protein (MCP) signaling domain"/>
    <property type="match status" value="1"/>
</dbReference>
<dbReference type="PANTHER" id="PTHR32089">
    <property type="entry name" value="METHYL-ACCEPTING CHEMOTAXIS PROTEIN MCPB"/>
    <property type="match status" value="1"/>
</dbReference>
<evidence type="ECO:0000256" key="8">
    <source>
        <dbReference type="ARBA" id="ARBA00029447"/>
    </source>
</evidence>
<dbReference type="Pfam" id="PF00015">
    <property type="entry name" value="MCPsignal"/>
    <property type="match status" value="1"/>
</dbReference>
<dbReference type="GO" id="GO:0005886">
    <property type="term" value="C:plasma membrane"/>
    <property type="evidence" value="ECO:0007669"/>
    <property type="project" value="UniProtKB-SubCell"/>
</dbReference>
<comment type="similarity">
    <text evidence="8">Belongs to the methyl-accepting chemotaxis (MCP) protein family.</text>
</comment>
<dbReference type="GO" id="GO:0007165">
    <property type="term" value="P:signal transduction"/>
    <property type="evidence" value="ECO:0007669"/>
    <property type="project" value="UniProtKB-KW"/>
</dbReference>
<dbReference type="RefSeq" id="WP_143182381.1">
    <property type="nucleotide sequence ID" value="NZ_FSRH01000002.1"/>
</dbReference>
<evidence type="ECO:0000256" key="7">
    <source>
        <dbReference type="ARBA" id="ARBA00023224"/>
    </source>
</evidence>
<name>A0A069RE22_PEPLI</name>
<dbReference type="EMBL" id="JJMM01000011">
    <property type="protein sequence ID" value="KDR94993.1"/>
    <property type="molecule type" value="Genomic_DNA"/>
</dbReference>
<dbReference type="PANTHER" id="PTHR32089:SF114">
    <property type="entry name" value="METHYL-ACCEPTING CHEMOTAXIS PROTEIN MCPB"/>
    <property type="match status" value="1"/>
</dbReference>
<dbReference type="InterPro" id="IPR004089">
    <property type="entry name" value="MCPsignal_dom"/>
</dbReference>
<feature type="domain" description="HAMP" evidence="12">
    <location>
        <begin position="302"/>
        <end position="357"/>
    </location>
</feature>
<dbReference type="Gene3D" id="1.10.287.950">
    <property type="entry name" value="Methyl-accepting chemotaxis protein"/>
    <property type="match status" value="1"/>
</dbReference>
<proteinExistence type="inferred from homology"/>